<dbReference type="GO" id="GO:0007268">
    <property type="term" value="P:chemical synaptic transmission"/>
    <property type="evidence" value="ECO:0000318"/>
    <property type="project" value="GO_Central"/>
</dbReference>
<dbReference type="PANTHER" id="PTHR18945">
    <property type="entry name" value="NEUROTRANSMITTER GATED ION CHANNEL"/>
    <property type="match status" value="1"/>
</dbReference>
<dbReference type="InterPro" id="IPR036719">
    <property type="entry name" value="Neuro-gated_channel_TM_sf"/>
</dbReference>
<dbReference type="eggNOG" id="KOG3645">
    <property type="taxonomic scope" value="Eukaryota"/>
</dbReference>
<evidence type="ECO:0000256" key="5">
    <source>
        <dbReference type="ARBA" id="ARBA00022989"/>
    </source>
</evidence>
<keyword evidence="20" id="KW-1185">Reference proteome</keyword>
<proteinExistence type="inferred from homology"/>
<feature type="transmembrane region" description="Helical" evidence="15">
    <location>
        <begin position="473"/>
        <end position="490"/>
    </location>
</feature>
<comment type="subcellular location">
    <subcellularLocation>
        <location evidence="14">Synaptic cell membrane</location>
        <topology evidence="14">Multi-pass membrane protein</topology>
    </subcellularLocation>
</comment>
<dbReference type="GO" id="GO:0022848">
    <property type="term" value="F:acetylcholine-gated monoatomic cation-selective channel activity"/>
    <property type="evidence" value="ECO:0007669"/>
    <property type="project" value="InterPro"/>
</dbReference>
<dbReference type="GO" id="GO:0034220">
    <property type="term" value="P:monoatomic ion transmembrane transport"/>
    <property type="evidence" value="ECO:0000318"/>
    <property type="project" value="GO_Central"/>
</dbReference>
<evidence type="ECO:0000256" key="15">
    <source>
        <dbReference type="RuleBase" id="RU000687"/>
    </source>
</evidence>
<comment type="similarity">
    <text evidence="1">Belongs to the ligand-gated ion channel (TC 1.A.9) family. Acetylcholine receptor (TC 1.A.9.1) subfamily.</text>
</comment>
<keyword evidence="2 15" id="KW-0813">Transport</keyword>
<evidence type="ECO:0000256" key="7">
    <source>
        <dbReference type="ARBA" id="ARBA00023065"/>
    </source>
</evidence>
<feature type="transmembrane region" description="Helical" evidence="15">
    <location>
        <begin position="223"/>
        <end position="242"/>
    </location>
</feature>
<dbReference type="CDD" id="cd19051">
    <property type="entry name" value="LGIC_TM_cation"/>
    <property type="match status" value="1"/>
</dbReference>
<feature type="region of interest" description="Disordered" evidence="16">
    <location>
        <begin position="405"/>
        <end position="428"/>
    </location>
</feature>
<keyword evidence="9" id="KW-1015">Disulfide bond</keyword>
<dbReference type="GO" id="GO:1902495">
    <property type="term" value="C:transmembrane transporter complex"/>
    <property type="evidence" value="ECO:0000318"/>
    <property type="project" value="GO_Central"/>
</dbReference>
<keyword evidence="6" id="KW-0770">Synapse</keyword>
<keyword evidence="3" id="KW-1003">Cell membrane</keyword>
<keyword evidence="12" id="KW-1071">Ligand-gated ion channel</keyword>
<protein>
    <submittedName>
        <fullName evidence="19">Uncharacterized protein</fullName>
    </submittedName>
</protein>
<keyword evidence="8 15" id="KW-0472">Membrane</keyword>
<dbReference type="InterPro" id="IPR018000">
    <property type="entry name" value="Neurotransmitter_ion_chnl_CS"/>
</dbReference>
<dbReference type="Gene3D" id="2.70.170.10">
    <property type="entry name" value="Neurotransmitter-gated ion-channel ligand-binding domain"/>
    <property type="match status" value="1"/>
</dbReference>
<dbReference type="GO" id="GO:0042391">
    <property type="term" value="P:regulation of membrane potential"/>
    <property type="evidence" value="ECO:0000318"/>
    <property type="project" value="GO_Central"/>
</dbReference>
<name>A7RUG1_NEMVE</name>
<evidence type="ECO:0000256" key="8">
    <source>
        <dbReference type="ARBA" id="ARBA00023136"/>
    </source>
</evidence>
<evidence type="ECO:0000313" key="20">
    <source>
        <dbReference type="Proteomes" id="UP000001593"/>
    </source>
</evidence>
<dbReference type="GO" id="GO:0005231">
    <property type="term" value="F:excitatory extracellular ligand-gated monoatomic ion channel activity"/>
    <property type="evidence" value="ECO:0000318"/>
    <property type="project" value="GO_Central"/>
</dbReference>
<dbReference type="HOGENOM" id="CLU_018074_1_0_1"/>
<feature type="transmembrane region" description="Helical" evidence="15">
    <location>
        <begin position="254"/>
        <end position="272"/>
    </location>
</feature>
<dbReference type="PRINTS" id="PR00252">
    <property type="entry name" value="NRIONCHANNEL"/>
</dbReference>
<dbReference type="GO" id="GO:1904315">
    <property type="term" value="F:transmitter-gated monoatomic ion channel activity involved in regulation of postsynaptic membrane potential"/>
    <property type="evidence" value="ECO:0000318"/>
    <property type="project" value="GO_Central"/>
</dbReference>
<dbReference type="InterPro" id="IPR002394">
    <property type="entry name" value="Nicotinic_acetylcholine_rcpt"/>
</dbReference>
<dbReference type="InterPro" id="IPR038050">
    <property type="entry name" value="Neuro_actylchol_rec"/>
</dbReference>
<keyword evidence="4 15" id="KW-0812">Transmembrane</keyword>
<dbReference type="Pfam" id="PF02932">
    <property type="entry name" value="Neur_chan_memb"/>
    <property type="match status" value="1"/>
</dbReference>
<keyword evidence="11" id="KW-0325">Glycoprotein</keyword>
<dbReference type="InterPro" id="IPR006202">
    <property type="entry name" value="Neur_chan_lig-bd"/>
</dbReference>
<organism evidence="19 20">
    <name type="scientific">Nematostella vectensis</name>
    <name type="common">Starlet sea anemone</name>
    <dbReference type="NCBI Taxonomy" id="45351"/>
    <lineage>
        <taxon>Eukaryota</taxon>
        <taxon>Metazoa</taxon>
        <taxon>Cnidaria</taxon>
        <taxon>Anthozoa</taxon>
        <taxon>Hexacorallia</taxon>
        <taxon>Actiniaria</taxon>
        <taxon>Edwardsiidae</taxon>
        <taxon>Nematostella</taxon>
    </lineage>
</organism>
<dbReference type="PROSITE" id="PS00236">
    <property type="entry name" value="NEUROTR_ION_CHANNEL"/>
    <property type="match status" value="1"/>
</dbReference>
<keyword evidence="10" id="KW-0675">Receptor</keyword>
<keyword evidence="13 15" id="KW-0407">Ion channel</keyword>
<dbReference type="CDD" id="cd18997">
    <property type="entry name" value="LGIC_ECD_nAChR"/>
    <property type="match status" value="1"/>
</dbReference>
<evidence type="ECO:0000313" key="19">
    <source>
        <dbReference type="EMBL" id="EDO44896.1"/>
    </source>
</evidence>
<feature type="domain" description="Neurotransmitter-gated ion-channel transmembrane" evidence="18">
    <location>
        <begin position="229"/>
        <end position="489"/>
    </location>
</feature>
<dbReference type="GO" id="GO:0045211">
    <property type="term" value="C:postsynaptic membrane"/>
    <property type="evidence" value="ECO:0007669"/>
    <property type="project" value="InterPro"/>
</dbReference>
<keyword evidence="7 15" id="KW-0406">Ion transport</keyword>
<keyword evidence="5 15" id="KW-1133">Transmembrane helix</keyword>
<evidence type="ECO:0000256" key="12">
    <source>
        <dbReference type="ARBA" id="ARBA00023286"/>
    </source>
</evidence>
<feature type="domain" description="Neurotransmitter-gated ion-channel ligand-binding" evidence="17">
    <location>
        <begin position="13"/>
        <end position="222"/>
    </location>
</feature>
<dbReference type="FunCoup" id="A7RUG1">
    <property type="interactions" value="87"/>
</dbReference>
<evidence type="ECO:0000256" key="13">
    <source>
        <dbReference type="ARBA" id="ARBA00023303"/>
    </source>
</evidence>
<dbReference type="PhylomeDB" id="A7RUG1"/>
<evidence type="ECO:0000256" key="9">
    <source>
        <dbReference type="ARBA" id="ARBA00023157"/>
    </source>
</evidence>
<dbReference type="InterPro" id="IPR036734">
    <property type="entry name" value="Neur_chan_lig-bd_sf"/>
</dbReference>
<dbReference type="EMBL" id="DS469540">
    <property type="protein sequence ID" value="EDO44896.1"/>
    <property type="molecule type" value="Genomic_DNA"/>
</dbReference>
<dbReference type="Proteomes" id="UP000001593">
    <property type="component" value="Unassembled WGS sequence"/>
</dbReference>
<evidence type="ECO:0000256" key="4">
    <source>
        <dbReference type="ARBA" id="ARBA00022692"/>
    </source>
</evidence>
<evidence type="ECO:0000256" key="10">
    <source>
        <dbReference type="ARBA" id="ARBA00023170"/>
    </source>
</evidence>
<dbReference type="NCBIfam" id="TIGR00860">
    <property type="entry name" value="LIC"/>
    <property type="match status" value="1"/>
</dbReference>
<feature type="transmembrane region" description="Helical" evidence="15">
    <location>
        <begin position="284"/>
        <end position="307"/>
    </location>
</feature>
<dbReference type="GO" id="GO:0005886">
    <property type="term" value="C:plasma membrane"/>
    <property type="evidence" value="ECO:0000318"/>
    <property type="project" value="GO_Central"/>
</dbReference>
<dbReference type="SUPFAM" id="SSF63712">
    <property type="entry name" value="Nicotinic receptor ligand binding domain-like"/>
    <property type="match status" value="1"/>
</dbReference>
<dbReference type="FunFam" id="1.20.58.390:FF:000073">
    <property type="entry name" value="Neuronal acetylcholine receptor subunit alpha-9-II"/>
    <property type="match status" value="1"/>
</dbReference>
<evidence type="ECO:0000259" key="18">
    <source>
        <dbReference type="Pfam" id="PF02932"/>
    </source>
</evidence>
<dbReference type="GO" id="GO:0004888">
    <property type="term" value="F:transmembrane signaling receptor activity"/>
    <property type="evidence" value="ECO:0007669"/>
    <property type="project" value="InterPro"/>
</dbReference>
<evidence type="ECO:0000256" key="11">
    <source>
        <dbReference type="ARBA" id="ARBA00023180"/>
    </source>
</evidence>
<dbReference type="FunFam" id="2.70.170.10:FF:000016">
    <property type="entry name" value="Nicotinic acetylcholine receptor subunit"/>
    <property type="match status" value="1"/>
</dbReference>
<accession>A7RUG1</accession>
<dbReference type="Pfam" id="PF02931">
    <property type="entry name" value="Neur_chan_LBD"/>
    <property type="match status" value="1"/>
</dbReference>
<reference evidence="19 20" key="1">
    <citation type="journal article" date="2007" name="Science">
        <title>Sea anemone genome reveals ancestral eumetazoan gene repertoire and genomic organization.</title>
        <authorList>
            <person name="Putnam N.H."/>
            <person name="Srivastava M."/>
            <person name="Hellsten U."/>
            <person name="Dirks B."/>
            <person name="Chapman J."/>
            <person name="Salamov A."/>
            <person name="Terry A."/>
            <person name="Shapiro H."/>
            <person name="Lindquist E."/>
            <person name="Kapitonov V.V."/>
            <person name="Jurka J."/>
            <person name="Genikhovich G."/>
            <person name="Grigoriev I.V."/>
            <person name="Lucas S.M."/>
            <person name="Steele R.E."/>
            <person name="Finnerty J.R."/>
            <person name="Technau U."/>
            <person name="Martindale M.Q."/>
            <person name="Rokhsar D.S."/>
        </authorList>
    </citation>
    <scope>NUCLEOTIDE SEQUENCE [LARGE SCALE GENOMIC DNA]</scope>
    <source>
        <strain evidence="20">CH2 X CH6</strain>
    </source>
</reference>
<dbReference type="SUPFAM" id="SSF90112">
    <property type="entry name" value="Neurotransmitter-gated ion-channel transmembrane pore"/>
    <property type="match status" value="1"/>
</dbReference>
<sequence>MSRDVNGSDLHEHTLLGDLLKGYNKDAHPVPILNKTQYMVTFGLELVQLVNVDDKNQIITTNVWVRQRWTNLLLKWDPDKYGGITRVRIDASKIWIPDIVLYNSADSEFSGGLEKYKTRVILNHDGVNAWYSPASFRSTCQIDVTFFPFDQQTCFMKFGSWTFEVVDLDIFADKSPLHSSQYMKSAEWDLIAASKKRNVEYYACCTYPFSDVTVTWVFRRKPLFYVFNLIVPCLIITGMVLLGFMLPPESGERITLSITVLLAMAVFLQLAAENLPRNSDNVPVLGIFYITVMVEVALSLIATCYVLHIHHKNSGIAVVPVPHWVQVYMLGYLGKILGVKKPITEDTYDASSKLDFKRLSMMKRDMERAVGDGKRRFGLSNGGKSGRRLGSRAVSDDLLMDSFDQEDDTNSNSTNQNTTNNTGNNQRTFSVQSSMNTKATQGIIVLADHVKHKRLVEINQGEWRYLAMVLDRLFFWLFVLMIILSASVILRSPSISL</sequence>
<dbReference type="PRINTS" id="PR00254">
    <property type="entry name" value="NICOTINICR"/>
</dbReference>
<dbReference type="InterPro" id="IPR006029">
    <property type="entry name" value="Neurotrans-gated_channel_TM"/>
</dbReference>
<evidence type="ECO:0000256" key="3">
    <source>
        <dbReference type="ARBA" id="ARBA00022475"/>
    </source>
</evidence>
<evidence type="ECO:0000259" key="17">
    <source>
        <dbReference type="Pfam" id="PF02931"/>
    </source>
</evidence>
<evidence type="ECO:0000256" key="16">
    <source>
        <dbReference type="SAM" id="MobiDB-lite"/>
    </source>
</evidence>
<dbReference type="GO" id="GO:0045202">
    <property type="term" value="C:synapse"/>
    <property type="evidence" value="ECO:0000318"/>
    <property type="project" value="GO_Central"/>
</dbReference>
<feature type="compositionally biased region" description="Low complexity" evidence="16">
    <location>
        <begin position="410"/>
        <end position="426"/>
    </location>
</feature>
<evidence type="ECO:0000256" key="2">
    <source>
        <dbReference type="ARBA" id="ARBA00022448"/>
    </source>
</evidence>
<evidence type="ECO:0000256" key="6">
    <source>
        <dbReference type="ARBA" id="ARBA00023018"/>
    </source>
</evidence>
<evidence type="ECO:0000256" key="14">
    <source>
        <dbReference type="ARBA" id="ARBA00034099"/>
    </source>
</evidence>
<dbReference type="GO" id="GO:0043005">
    <property type="term" value="C:neuron projection"/>
    <property type="evidence" value="ECO:0000318"/>
    <property type="project" value="GO_Central"/>
</dbReference>
<dbReference type="OMA" id="IVMIWIV"/>
<dbReference type="STRING" id="45351.A7RUG1"/>
<dbReference type="AlphaFoldDB" id="A7RUG1"/>
<dbReference type="InterPro" id="IPR006201">
    <property type="entry name" value="Neur_channel"/>
</dbReference>
<evidence type="ECO:0000256" key="1">
    <source>
        <dbReference type="ARBA" id="ARBA00009237"/>
    </source>
</evidence>
<gene>
    <name evidence="19" type="ORF">NEMVEDRAFT_v1g240779</name>
</gene>
<dbReference type="Gene3D" id="1.20.58.390">
    <property type="entry name" value="Neurotransmitter-gated ion-channel transmembrane domain"/>
    <property type="match status" value="2"/>
</dbReference>
<dbReference type="InParanoid" id="A7RUG1"/>